<dbReference type="InterPro" id="IPR029044">
    <property type="entry name" value="Nucleotide-diphossugar_trans"/>
</dbReference>
<accession>A0A6C0LYA3</accession>
<protein>
    <recommendedName>
        <fullName evidence="2">Glycosyltransferase</fullName>
    </recommendedName>
</protein>
<organism evidence="1">
    <name type="scientific">viral metagenome</name>
    <dbReference type="NCBI Taxonomy" id="1070528"/>
    <lineage>
        <taxon>unclassified sequences</taxon>
        <taxon>metagenomes</taxon>
        <taxon>organismal metagenomes</taxon>
    </lineage>
</organism>
<evidence type="ECO:0008006" key="2">
    <source>
        <dbReference type="Google" id="ProtNLM"/>
    </source>
</evidence>
<evidence type="ECO:0000313" key="1">
    <source>
        <dbReference type="EMBL" id="QHU35739.1"/>
    </source>
</evidence>
<dbReference type="Gene3D" id="3.90.550.40">
    <property type="match status" value="1"/>
</dbReference>
<dbReference type="EMBL" id="MN740611">
    <property type="protein sequence ID" value="QHU35739.1"/>
    <property type="molecule type" value="Genomic_DNA"/>
</dbReference>
<dbReference type="SUPFAM" id="SSF53448">
    <property type="entry name" value="Nucleotide-diphospho-sugar transferases"/>
    <property type="match status" value="1"/>
</dbReference>
<dbReference type="AlphaFoldDB" id="A0A6C0LYA3"/>
<reference evidence="1" key="1">
    <citation type="journal article" date="2020" name="Nature">
        <title>Giant virus diversity and host interactions through global metagenomics.</title>
        <authorList>
            <person name="Schulz F."/>
            <person name="Roux S."/>
            <person name="Paez-Espino D."/>
            <person name="Jungbluth S."/>
            <person name="Walsh D.A."/>
            <person name="Denef V.J."/>
            <person name="McMahon K.D."/>
            <person name="Konstantinidis K.T."/>
            <person name="Eloe-Fadrosh E.A."/>
            <person name="Kyrpides N.C."/>
            <person name="Woyke T."/>
        </authorList>
    </citation>
    <scope>NUCLEOTIDE SEQUENCE</scope>
    <source>
        <strain evidence="1">GVMAG-S-1035085-51</strain>
    </source>
</reference>
<proteinExistence type="predicted"/>
<sequence>MRLLLALKSNNIDTVVFPITFESLISRARNAAVAHFLADTSATHLIFIDADIEFNPDDVAKLINSNKDVVCGAYAQKWLDIDKIKEGKPLEVCTKTSCHLAQEKVEECMECNYATTGFLLIKRCVLEKMVVAYPEREYINDVDGYVGSGNLKFFDLFSVAVNPETRRYESEDYGFSRLWRSLGGYIYVIPDITLRHYGWYGYPANLYKQLMQ</sequence>
<name>A0A6C0LYA3_9ZZZZ</name>